<proteinExistence type="evidence at transcript level"/>
<protein>
    <submittedName>
        <fullName evidence="1">Uncharacterized protein</fullName>
    </submittedName>
</protein>
<accession>L7LUY9</accession>
<name>L7LUY9_RHIPC</name>
<reference evidence="1" key="2">
    <citation type="journal article" date="2015" name="J. Proteomics">
        <title>Sexual differences in the sialomes of the zebra tick, Rhipicephalus pulchellus.</title>
        <authorList>
            <person name="Tan A.W."/>
            <person name="Francischetti I.M."/>
            <person name="Slovak M."/>
            <person name="Kini R.M."/>
            <person name="Ribeiro J.M."/>
        </authorList>
    </citation>
    <scope>NUCLEOTIDE SEQUENCE</scope>
    <source>
        <tissue evidence="1">Salivary gland</tissue>
    </source>
</reference>
<organism evidence="1">
    <name type="scientific">Rhipicephalus pulchellus</name>
    <name type="common">Yellow backed tick</name>
    <name type="synonym">Dermacentor pulchellus</name>
    <dbReference type="NCBI Taxonomy" id="72859"/>
    <lineage>
        <taxon>Eukaryota</taxon>
        <taxon>Metazoa</taxon>
        <taxon>Ecdysozoa</taxon>
        <taxon>Arthropoda</taxon>
        <taxon>Chelicerata</taxon>
        <taxon>Arachnida</taxon>
        <taxon>Acari</taxon>
        <taxon>Parasitiformes</taxon>
        <taxon>Ixodida</taxon>
        <taxon>Ixodoidea</taxon>
        <taxon>Ixodidae</taxon>
        <taxon>Rhipicephalinae</taxon>
        <taxon>Rhipicephalus</taxon>
        <taxon>Rhipicephalus</taxon>
    </lineage>
</organism>
<sequence>MTMLCIALFPSLSSFQFSILSRLSSLLFHSLALVYNAWLCYPLPSPLLLSPPHLHTTLSHPLHYSSLCYARSCLAYTCWASYGHHGHFSDVLTTPL</sequence>
<dbReference type="AlphaFoldDB" id="L7LUY9"/>
<evidence type="ECO:0000313" key="1">
    <source>
        <dbReference type="EMBL" id="JAA55605.1"/>
    </source>
</evidence>
<dbReference type="EMBL" id="GACK01009429">
    <property type="protein sequence ID" value="JAA55605.1"/>
    <property type="molecule type" value="mRNA"/>
</dbReference>
<reference evidence="1" key="1">
    <citation type="submission" date="2012-11" db="EMBL/GenBank/DDBJ databases">
        <authorList>
            <person name="Lucero-Rivera Y.E."/>
            <person name="Tovar-Ramirez D."/>
        </authorList>
    </citation>
    <scope>NUCLEOTIDE SEQUENCE</scope>
    <source>
        <tissue evidence="1">Salivary gland</tissue>
    </source>
</reference>